<protein>
    <submittedName>
        <fullName evidence="1">Uncharacterized protein</fullName>
    </submittedName>
</protein>
<dbReference type="HOGENOM" id="CLU_3407359_0_0_9"/>
<gene>
    <name evidence="1" type="ORF">HMPREF9469_02628</name>
</gene>
<name>G5HJ66_9FIRM</name>
<reference evidence="1 2" key="1">
    <citation type="submission" date="2011-08" db="EMBL/GenBank/DDBJ databases">
        <title>The Genome Sequence of Clostridium citroniae WAL-17108.</title>
        <authorList>
            <consortium name="The Broad Institute Genome Sequencing Platform"/>
            <person name="Earl A."/>
            <person name="Ward D."/>
            <person name="Feldgarden M."/>
            <person name="Gevers D."/>
            <person name="Finegold S.M."/>
            <person name="Summanen P.H."/>
            <person name="Molitoris D.R."/>
            <person name="Vaisanen M.L."/>
            <person name="Daigneault M."/>
            <person name="Allen-Vercoe E."/>
            <person name="Young S.K."/>
            <person name="Zeng Q."/>
            <person name="Gargeya S."/>
            <person name="Fitzgerald M."/>
            <person name="Haas B."/>
            <person name="Abouelleil A."/>
            <person name="Alvarado L."/>
            <person name="Arachchi H.M."/>
            <person name="Berlin A."/>
            <person name="Brown A."/>
            <person name="Chapman S.B."/>
            <person name="Chen Z."/>
            <person name="Dunbar C."/>
            <person name="Freedman E."/>
            <person name="Gearin G."/>
            <person name="Gellesch M."/>
            <person name="Goldberg J."/>
            <person name="Griggs A."/>
            <person name="Gujja S."/>
            <person name="Heiman D."/>
            <person name="Howarth C."/>
            <person name="Larson L."/>
            <person name="Lui A."/>
            <person name="MacDonald P.J.P."/>
            <person name="Montmayeur A."/>
            <person name="Murphy C."/>
            <person name="Neiman D."/>
            <person name="Pearson M."/>
            <person name="Priest M."/>
            <person name="Roberts A."/>
            <person name="Saif S."/>
            <person name="Shea T."/>
            <person name="Shenoy N."/>
            <person name="Sisk P."/>
            <person name="Stolte C."/>
            <person name="Sykes S."/>
            <person name="Wortman J."/>
            <person name="Nusbaum C."/>
            <person name="Birren B."/>
        </authorList>
    </citation>
    <scope>NUCLEOTIDE SEQUENCE [LARGE SCALE GENOMIC DNA]</scope>
    <source>
        <strain evidence="1 2">WAL-17108</strain>
    </source>
</reference>
<organism evidence="1 2">
    <name type="scientific">[Clostridium] citroniae WAL-17108</name>
    <dbReference type="NCBI Taxonomy" id="742733"/>
    <lineage>
        <taxon>Bacteria</taxon>
        <taxon>Bacillati</taxon>
        <taxon>Bacillota</taxon>
        <taxon>Clostridia</taxon>
        <taxon>Lachnospirales</taxon>
        <taxon>Lachnospiraceae</taxon>
        <taxon>Enterocloster</taxon>
    </lineage>
</organism>
<feature type="non-terminal residue" evidence="1">
    <location>
        <position position="1"/>
    </location>
</feature>
<evidence type="ECO:0000313" key="2">
    <source>
        <dbReference type="Proteomes" id="UP000003763"/>
    </source>
</evidence>
<sequence>NQLFIRSIRFMQVEPSYYNIFMVNIPYIQ</sequence>
<proteinExistence type="predicted"/>
<comment type="caution">
    <text evidence="1">The sequence shown here is derived from an EMBL/GenBank/DDBJ whole genome shotgun (WGS) entry which is preliminary data.</text>
</comment>
<accession>G5HJ66</accession>
<dbReference type="EMBL" id="ADLJ01000019">
    <property type="protein sequence ID" value="EHE98534.1"/>
    <property type="molecule type" value="Genomic_DNA"/>
</dbReference>
<dbReference type="Proteomes" id="UP000003763">
    <property type="component" value="Unassembled WGS sequence"/>
</dbReference>
<dbReference type="AlphaFoldDB" id="G5HJ66"/>
<evidence type="ECO:0000313" key="1">
    <source>
        <dbReference type="EMBL" id="EHE98534.1"/>
    </source>
</evidence>